<dbReference type="PROSITE" id="PS50088">
    <property type="entry name" value="ANK_REPEAT"/>
    <property type="match status" value="1"/>
</dbReference>
<dbReference type="Gene3D" id="1.25.40.20">
    <property type="entry name" value="Ankyrin repeat-containing domain"/>
    <property type="match status" value="1"/>
</dbReference>
<evidence type="ECO:0000313" key="2">
    <source>
        <dbReference type="EMBL" id="KAE9444937.1"/>
    </source>
</evidence>
<dbReference type="SUPFAM" id="SSF48403">
    <property type="entry name" value="Ankyrin repeat"/>
    <property type="match status" value="1"/>
</dbReference>
<dbReference type="Pfam" id="PF13637">
    <property type="entry name" value="Ank_4"/>
    <property type="match status" value="1"/>
</dbReference>
<keyword evidence="1" id="KW-0040">ANK repeat</keyword>
<dbReference type="SMART" id="SM00248">
    <property type="entry name" value="ANK"/>
    <property type="match status" value="3"/>
</dbReference>
<feature type="non-terminal residue" evidence="2">
    <location>
        <position position="1"/>
    </location>
</feature>
<protein>
    <submittedName>
        <fullName evidence="2">Uncharacterized protein</fullName>
    </submittedName>
</protein>
<dbReference type="PROSITE" id="PS50297">
    <property type="entry name" value="ANK_REP_REGION"/>
    <property type="match status" value="1"/>
</dbReference>
<dbReference type="AlphaFoldDB" id="A0A6A4KP33"/>
<comment type="caution">
    <text evidence="2">The sequence shown here is derived from an EMBL/GenBank/DDBJ whole genome shotgun (WGS) entry which is preliminary data.</text>
</comment>
<proteinExistence type="predicted"/>
<dbReference type="EMBL" id="QEFC01004853">
    <property type="protein sequence ID" value="KAE9444937.1"/>
    <property type="molecule type" value="Genomic_DNA"/>
</dbReference>
<accession>A0A6A4KP33</accession>
<organism evidence="2">
    <name type="scientific">Rhododendron williamsianum</name>
    <dbReference type="NCBI Taxonomy" id="262921"/>
    <lineage>
        <taxon>Eukaryota</taxon>
        <taxon>Viridiplantae</taxon>
        <taxon>Streptophyta</taxon>
        <taxon>Embryophyta</taxon>
        <taxon>Tracheophyta</taxon>
        <taxon>Spermatophyta</taxon>
        <taxon>Magnoliopsida</taxon>
        <taxon>eudicotyledons</taxon>
        <taxon>Gunneridae</taxon>
        <taxon>Pentapetalae</taxon>
        <taxon>asterids</taxon>
        <taxon>Ericales</taxon>
        <taxon>Ericaceae</taxon>
        <taxon>Ericoideae</taxon>
        <taxon>Rhodoreae</taxon>
        <taxon>Rhododendron</taxon>
    </lineage>
</organism>
<sequence>MASSSNENERDPDAVRTHITPTLQTALAIAISSGSAGRNRFVRELLEKMTPQDLVVVVDNHGRTALFEAVWIDNMEGAKMLVSKNSELPNVVDESGMTPLHSAAMFGFREMVLYLMELTSEDILLDDDAGAYLLCLLTRSEMYGEYFFLFFDRLW</sequence>
<dbReference type="InterPro" id="IPR036770">
    <property type="entry name" value="Ankyrin_rpt-contain_sf"/>
</dbReference>
<evidence type="ECO:0000256" key="1">
    <source>
        <dbReference type="PROSITE-ProRule" id="PRU00023"/>
    </source>
</evidence>
<dbReference type="PANTHER" id="PTHR47303:SF1">
    <property type="entry name" value="NF-KAPPA-B INHIBITOR BETA"/>
    <property type="match status" value="1"/>
</dbReference>
<feature type="repeat" description="ANK" evidence="1">
    <location>
        <begin position="95"/>
        <end position="127"/>
    </location>
</feature>
<dbReference type="PANTHER" id="PTHR47303">
    <property type="match status" value="1"/>
</dbReference>
<dbReference type="OrthoDB" id="1925304at2759"/>
<reference evidence="2" key="1">
    <citation type="journal article" date="2019" name="Genome Biol. Evol.">
        <title>The Rhododendron genome and chromosomal organization provide insight into shared whole-genome duplications across the heath family (Ericaceae).</title>
        <authorList>
            <person name="Soza V.L."/>
            <person name="Lindsley D."/>
            <person name="Waalkes A."/>
            <person name="Ramage E."/>
            <person name="Patwardhan R.P."/>
            <person name="Burton J.N."/>
            <person name="Adey A."/>
            <person name="Kumar A."/>
            <person name="Qiu R."/>
            <person name="Shendure J."/>
            <person name="Hall B."/>
        </authorList>
    </citation>
    <scope>NUCLEOTIDE SEQUENCE</scope>
    <source>
        <strain evidence="2">RSF 1966-606</strain>
    </source>
</reference>
<name>A0A6A4KP33_9ERIC</name>
<gene>
    <name evidence="2" type="ORF">C3L33_23165</name>
</gene>
<dbReference type="InterPro" id="IPR002110">
    <property type="entry name" value="Ankyrin_rpt"/>
</dbReference>